<feature type="region of interest" description="Disordered" evidence="1">
    <location>
        <begin position="213"/>
        <end position="237"/>
    </location>
</feature>
<sequence length="256" mass="29326">MIHTAYDVMKEYLITGAELDGPYQIPVIPPMQLTPKKSIDFVSSKSRSLKGHKDLTVNFYIDDNSFLQIWNQPDQYVEHLKCFHSVCSPDFTIASGMPTALNIYNLYRNHALGFYFALLGVNIIPSVNIISPKEMPWIFDGTPYRSTVSCCTNGRVRSKSARIEFCENFKEMLDAIEPTKVVIVGIVPDELNVDVPIINLNSRSQNMKEMFRKEESWEQSAADQQNEGTKKQVSRRSVEVDFSVLWDEETRPEKMN</sequence>
<reference evidence="2" key="1">
    <citation type="journal article" date="2021" name="Proc. Natl. Acad. Sci. U.S.A.">
        <title>A Catalog of Tens of Thousands of Viruses from Human Metagenomes Reveals Hidden Associations with Chronic Diseases.</title>
        <authorList>
            <person name="Tisza M.J."/>
            <person name="Buck C.B."/>
        </authorList>
    </citation>
    <scope>NUCLEOTIDE SEQUENCE</scope>
    <source>
        <strain evidence="2">CtbbV81</strain>
    </source>
</reference>
<organism evidence="2">
    <name type="scientific">Siphoviridae sp. ctbbV81</name>
    <dbReference type="NCBI Taxonomy" id="2827900"/>
    <lineage>
        <taxon>Viruses</taxon>
        <taxon>Duplodnaviria</taxon>
        <taxon>Heunggongvirae</taxon>
        <taxon>Uroviricota</taxon>
        <taxon>Caudoviricetes</taxon>
    </lineage>
</organism>
<accession>A0A8S5TQQ7</accession>
<evidence type="ECO:0000313" key="2">
    <source>
        <dbReference type="EMBL" id="DAF65476.1"/>
    </source>
</evidence>
<dbReference type="Pfam" id="PF14386">
    <property type="entry name" value="DUF4417"/>
    <property type="match status" value="1"/>
</dbReference>
<proteinExistence type="predicted"/>
<protein>
    <submittedName>
        <fullName evidence="2">Uncharacterized protein</fullName>
    </submittedName>
</protein>
<dbReference type="InterPro" id="IPR025530">
    <property type="entry name" value="DUF4417"/>
</dbReference>
<evidence type="ECO:0000256" key="1">
    <source>
        <dbReference type="SAM" id="MobiDB-lite"/>
    </source>
</evidence>
<feature type="compositionally biased region" description="Polar residues" evidence="1">
    <location>
        <begin position="218"/>
        <end position="227"/>
    </location>
</feature>
<dbReference type="EMBL" id="BK032878">
    <property type="protein sequence ID" value="DAF65476.1"/>
    <property type="molecule type" value="Genomic_DNA"/>
</dbReference>
<name>A0A8S5TQQ7_9CAUD</name>